<keyword evidence="3" id="KW-1185">Reference proteome</keyword>
<dbReference type="Pfam" id="PF00027">
    <property type="entry name" value="cNMP_binding"/>
    <property type="match status" value="1"/>
</dbReference>
<evidence type="ECO:0000313" key="3">
    <source>
        <dbReference type="Proteomes" id="UP000295292"/>
    </source>
</evidence>
<dbReference type="Proteomes" id="UP000295292">
    <property type="component" value="Unassembled WGS sequence"/>
</dbReference>
<evidence type="ECO:0000313" key="2">
    <source>
        <dbReference type="EMBL" id="TDQ79485.1"/>
    </source>
</evidence>
<feature type="domain" description="Cyclic nucleotide-binding" evidence="1">
    <location>
        <begin position="42"/>
        <end position="126"/>
    </location>
</feature>
<protein>
    <submittedName>
        <fullName evidence="2">CRP-like cAMP-binding protein</fullName>
    </submittedName>
</protein>
<sequence>MIKKPALIPVKSCYEILHFFNKIHTVSPAAADFLLANTKYITVRKGKYLRSPIDQEDVVYFIVKGLIRGFIKDEGKEITTWINEENNIVGSIRNMGLDEETDEYLQALEDCVVIEISRRSLDHLYDKFYEANIIGRKILEIYYRDAEERAYLCRLPTAEKRYRRFASTRSVLVGRVSLKYLASYLGMKEETLCRVRAKYQRPEKR</sequence>
<reference evidence="2 3" key="1">
    <citation type="submission" date="2019-03" db="EMBL/GenBank/DDBJ databases">
        <title>Genomic Encyclopedia of Archaeal and Bacterial Type Strains, Phase II (KMG-II): from individual species to whole genera.</title>
        <authorList>
            <person name="Goeker M."/>
        </authorList>
    </citation>
    <scope>NUCLEOTIDE SEQUENCE [LARGE SCALE GENOMIC DNA]</scope>
    <source>
        <strain evidence="2 3">DSM 28353</strain>
    </source>
</reference>
<dbReference type="RefSeq" id="WP_133583276.1">
    <property type="nucleotide sequence ID" value="NZ_SNYV01000011.1"/>
</dbReference>
<evidence type="ECO:0000259" key="1">
    <source>
        <dbReference type="Pfam" id="PF00027"/>
    </source>
</evidence>
<name>A0A4R6WMC2_9SPHI</name>
<gene>
    <name evidence="2" type="ORF">CLV99_0923</name>
</gene>
<dbReference type="InterPro" id="IPR018490">
    <property type="entry name" value="cNMP-bd_dom_sf"/>
</dbReference>
<dbReference type="SUPFAM" id="SSF51206">
    <property type="entry name" value="cAMP-binding domain-like"/>
    <property type="match status" value="1"/>
</dbReference>
<proteinExistence type="predicted"/>
<dbReference type="InterPro" id="IPR000595">
    <property type="entry name" value="cNMP-bd_dom"/>
</dbReference>
<comment type="caution">
    <text evidence="2">The sequence shown here is derived from an EMBL/GenBank/DDBJ whole genome shotgun (WGS) entry which is preliminary data.</text>
</comment>
<dbReference type="OrthoDB" id="752588at2"/>
<organism evidence="2 3">
    <name type="scientific">Sphingobacterium yanglingense</name>
    <dbReference type="NCBI Taxonomy" id="1437280"/>
    <lineage>
        <taxon>Bacteria</taxon>
        <taxon>Pseudomonadati</taxon>
        <taxon>Bacteroidota</taxon>
        <taxon>Sphingobacteriia</taxon>
        <taxon>Sphingobacteriales</taxon>
        <taxon>Sphingobacteriaceae</taxon>
        <taxon>Sphingobacterium</taxon>
    </lineage>
</organism>
<accession>A0A4R6WMC2</accession>
<dbReference type="Gene3D" id="2.60.120.10">
    <property type="entry name" value="Jelly Rolls"/>
    <property type="match status" value="1"/>
</dbReference>
<dbReference type="EMBL" id="SNYV01000011">
    <property type="protein sequence ID" value="TDQ79485.1"/>
    <property type="molecule type" value="Genomic_DNA"/>
</dbReference>
<dbReference type="InterPro" id="IPR014710">
    <property type="entry name" value="RmlC-like_jellyroll"/>
</dbReference>
<dbReference type="AlphaFoldDB" id="A0A4R6WMC2"/>